<keyword evidence="2 6" id="KW-0812">Transmembrane</keyword>
<sequence>MASRTAGSDRAPARYSSRERAVIAAAALSMFIVQMDWFALNLTLPVIARDFDTSVTDLQWLVSGYMLALGALMIAGGRLADLWGRRKVILVGLAGFAVVSVVCAAAQNPAWLITARVVQGAAAAVVFPVAVPVVASRFDQARLARAVSTVLAFSAVGTAVGPFVGGVLAEHVSWRAVFLVNVPLCAAAMALVLRFVRESRDAAAVRQVDVPGVLTVAGGLVCVMLAFDRGEAWGWASARTVLLMAAGAVLLALFVLLEARVRNPLIDLALFRNGAFDVVTLAGSLSNAVYALIAVLAALYLQQVRGLSPLEAGLVFLALSGGSGGASYWAGRLAERWRAEGPMAAGMLTSGVALLVLTWVQPLGWYTVVFAVCGVGVGLGWSLTNVATQSYVQERDRAAASGIVLTSLVLLGAVAVAVAASVLEVVSGAASTAGADGPAIEAVLRGASVPAFAGAAGLLVLLRRRVHHGPTGR</sequence>
<dbReference type="PROSITE" id="PS50850">
    <property type="entry name" value="MFS"/>
    <property type="match status" value="1"/>
</dbReference>
<evidence type="ECO:0000313" key="9">
    <source>
        <dbReference type="Proteomes" id="UP001183414"/>
    </source>
</evidence>
<evidence type="ECO:0000313" key="8">
    <source>
        <dbReference type="EMBL" id="MDT0380828.1"/>
    </source>
</evidence>
<feature type="transmembrane region" description="Helical" evidence="6">
    <location>
        <begin position="146"/>
        <end position="168"/>
    </location>
</feature>
<feature type="transmembrane region" description="Helical" evidence="6">
    <location>
        <begin position="278"/>
        <end position="300"/>
    </location>
</feature>
<dbReference type="RefSeq" id="WP_311674535.1">
    <property type="nucleotide sequence ID" value="NZ_JAVREQ010000017.1"/>
</dbReference>
<accession>A0ABU2NXB5</accession>
<dbReference type="InterPro" id="IPR020846">
    <property type="entry name" value="MFS_dom"/>
</dbReference>
<dbReference type="Pfam" id="PF07690">
    <property type="entry name" value="MFS_1"/>
    <property type="match status" value="1"/>
</dbReference>
<name>A0ABU2NXB5_9ACTN</name>
<feature type="transmembrane region" description="Helical" evidence="6">
    <location>
        <begin position="208"/>
        <end position="227"/>
    </location>
</feature>
<feature type="transmembrane region" description="Helical" evidence="6">
    <location>
        <begin position="366"/>
        <end position="386"/>
    </location>
</feature>
<organism evidence="8 9">
    <name type="scientific">Streptomyces hazeniae</name>
    <dbReference type="NCBI Taxonomy" id="3075538"/>
    <lineage>
        <taxon>Bacteria</taxon>
        <taxon>Bacillati</taxon>
        <taxon>Actinomycetota</taxon>
        <taxon>Actinomycetes</taxon>
        <taxon>Kitasatosporales</taxon>
        <taxon>Streptomycetaceae</taxon>
        <taxon>Streptomyces</taxon>
    </lineage>
</organism>
<evidence type="ECO:0000256" key="1">
    <source>
        <dbReference type="ARBA" id="ARBA00004651"/>
    </source>
</evidence>
<dbReference type="PANTHER" id="PTHR42718">
    <property type="entry name" value="MAJOR FACILITATOR SUPERFAMILY MULTIDRUG TRANSPORTER MFSC"/>
    <property type="match status" value="1"/>
</dbReference>
<evidence type="ECO:0000256" key="4">
    <source>
        <dbReference type="ARBA" id="ARBA00023136"/>
    </source>
</evidence>
<feature type="transmembrane region" description="Helical" evidence="6">
    <location>
        <begin position="60"/>
        <end position="76"/>
    </location>
</feature>
<feature type="transmembrane region" description="Helical" evidence="6">
    <location>
        <begin position="88"/>
        <end position="107"/>
    </location>
</feature>
<evidence type="ECO:0000259" key="7">
    <source>
        <dbReference type="PROSITE" id="PS50850"/>
    </source>
</evidence>
<comment type="caution">
    <text evidence="8">The sequence shown here is derived from an EMBL/GenBank/DDBJ whole genome shotgun (WGS) entry which is preliminary data.</text>
</comment>
<dbReference type="EMBL" id="JAVREQ010000017">
    <property type="protein sequence ID" value="MDT0380828.1"/>
    <property type="molecule type" value="Genomic_DNA"/>
</dbReference>
<dbReference type="Proteomes" id="UP001183414">
    <property type="component" value="Unassembled WGS sequence"/>
</dbReference>
<evidence type="ECO:0000256" key="6">
    <source>
        <dbReference type="SAM" id="Phobius"/>
    </source>
</evidence>
<dbReference type="Gene3D" id="1.20.1250.20">
    <property type="entry name" value="MFS general substrate transporter like domains"/>
    <property type="match status" value="1"/>
</dbReference>
<keyword evidence="3 6" id="KW-1133">Transmembrane helix</keyword>
<keyword evidence="4 6" id="KW-0472">Membrane</keyword>
<dbReference type="Gene3D" id="1.20.1720.10">
    <property type="entry name" value="Multidrug resistance protein D"/>
    <property type="match status" value="1"/>
</dbReference>
<feature type="transmembrane region" description="Helical" evidence="6">
    <location>
        <begin position="21"/>
        <end position="40"/>
    </location>
</feature>
<feature type="transmembrane region" description="Helical" evidence="6">
    <location>
        <begin position="442"/>
        <end position="462"/>
    </location>
</feature>
<keyword evidence="5" id="KW-0046">Antibiotic resistance</keyword>
<dbReference type="InterPro" id="IPR011701">
    <property type="entry name" value="MFS"/>
</dbReference>
<evidence type="ECO:0000256" key="2">
    <source>
        <dbReference type="ARBA" id="ARBA00022692"/>
    </source>
</evidence>
<dbReference type="SUPFAM" id="SSF103473">
    <property type="entry name" value="MFS general substrate transporter"/>
    <property type="match status" value="1"/>
</dbReference>
<dbReference type="InterPro" id="IPR005829">
    <property type="entry name" value="Sugar_transporter_CS"/>
</dbReference>
<keyword evidence="9" id="KW-1185">Reference proteome</keyword>
<evidence type="ECO:0000256" key="3">
    <source>
        <dbReference type="ARBA" id="ARBA00022989"/>
    </source>
</evidence>
<protein>
    <submittedName>
        <fullName evidence="8">MFS transporter</fullName>
    </submittedName>
</protein>
<evidence type="ECO:0000256" key="5">
    <source>
        <dbReference type="ARBA" id="ARBA00023251"/>
    </source>
</evidence>
<feature type="transmembrane region" description="Helical" evidence="6">
    <location>
        <begin position="398"/>
        <end position="422"/>
    </location>
</feature>
<dbReference type="PRINTS" id="PR01036">
    <property type="entry name" value="TCRTETB"/>
</dbReference>
<feature type="transmembrane region" description="Helical" evidence="6">
    <location>
        <begin position="233"/>
        <end position="257"/>
    </location>
</feature>
<feature type="domain" description="Major facilitator superfamily (MFS) profile" evidence="7">
    <location>
        <begin position="22"/>
        <end position="465"/>
    </location>
</feature>
<dbReference type="PANTHER" id="PTHR42718:SF49">
    <property type="entry name" value="EXPORT PROTEIN"/>
    <property type="match status" value="1"/>
</dbReference>
<comment type="subcellular location">
    <subcellularLocation>
        <location evidence="1">Cell membrane</location>
        <topology evidence="1">Multi-pass membrane protein</topology>
    </subcellularLocation>
</comment>
<feature type="transmembrane region" description="Helical" evidence="6">
    <location>
        <begin position="343"/>
        <end position="360"/>
    </location>
</feature>
<dbReference type="PROSITE" id="PS00216">
    <property type="entry name" value="SUGAR_TRANSPORT_1"/>
    <property type="match status" value="1"/>
</dbReference>
<feature type="transmembrane region" description="Helical" evidence="6">
    <location>
        <begin position="113"/>
        <end position="134"/>
    </location>
</feature>
<feature type="transmembrane region" description="Helical" evidence="6">
    <location>
        <begin position="174"/>
        <end position="196"/>
    </location>
</feature>
<feature type="transmembrane region" description="Helical" evidence="6">
    <location>
        <begin position="312"/>
        <end position="331"/>
    </location>
</feature>
<reference evidence="9" key="1">
    <citation type="submission" date="2023-07" db="EMBL/GenBank/DDBJ databases">
        <title>30 novel species of actinomycetes from the DSMZ collection.</title>
        <authorList>
            <person name="Nouioui I."/>
        </authorList>
    </citation>
    <scope>NUCLEOTIDE SEQUENCE [LARGE SCALE GENOMIC DNA]</scope>
    <source>
        <strain evidence="9">DSM 42041</strain>
    </source>
</reference>
<gene>
    <name evidence="8" type="ORF">RM572_18910</name>
</gene>
<dbReference type="InterPro" id="IPR036259">
    <property type="entry name" value="MFS_trans_sf"/>
</dbReference>
<dbReference type="CDD" id="cd17321">
    <property type="entry name" value="MFS_MMR_MDR_like"/>
    <property type="match status" value="1"/>
</dbReference>
<proteinExistence type="predicted"/>